<accession>A0A2P2NRG8</accession>
<protein>
    <submittedName>
        <fullName evidence="1">Uncharacterized protein</fullName>
    </submittedName>
</protein>
<evidence type="ECO:0000313" key="1">
    <source>
        <dbReference type="EMBL" id="MBX45065.1"/>
    </source>
</evidence>
<reference evidence="1" key="1">
    <citation type="submission" date="2018-02" db="EMBL/GenBank/DDBJ databases">
        <title>Rhizophora mucronata_Transcriptome.</title>
        <authorList>
            <person name="Meera S.P."/>
            <person name="Sreeshan A."/>
            <person name="Augustine A."/>
        </authorList>
    </citation>
    <scope>NUCLEOTIDE SEQUENCE</scope>
    <source>
        <tissue evidence="1">Leaf</tissue>
    </source>
</reference>
<organism evidence="1">
    <name type="scientific">Rhizophora mucronata</name>
    <name type="common">Asiatic mangrove</name>
    <dbReference type="NCBI Taxonomy" id="61149"/>
    <lineage>
        <taxon>Eukaryota</taxon>
        <taxon>Viridiplantae</taxon>
        <taxon>Streptophyta</taxon>
        <taxon>Embryophyta</taxon>
        <taxon>Tracheophyta</taxon>
        <taxon>Spermatophyta</taxon>
        <taxon>Magnoliopsida</taxon>
        <taxon>eudicotyledons</taxon>
        <taxon>Gunneridae</taxon>
        <taxon>Pentapetalae</taxon>
        <taxon>rosids</taxon>
        <taxon>fabids</taxon>
        <taxon>Malpighiales</taxon>
        <taxon>Rhizophoraceae</taxon>
        <taxon>Rhizophora</taxon>
    </lineage>
</organism>
<sequence>MSFRAIFGLQTYGSHSISQEEALLGKAEKFFINHEKELVTFTVVSSIIPVLLLKV</sequence>
<name>A0A2P2NRG8_RHIMU</name>
<dbReference type="AlphaFoldDB" id="A0A2P2NRG8"/>
<dbReference type="EMBL" id="GGEC01064581">
    <property type="protein sequence ID" value="MBX45065.1"/>
    <property type="molecule type" value="Transcribed_RNA"/>
</dbReference>
<proteinExistence type="predicted"/>